<dbReference type="InterPro" id="IPR032466">
    <property type="entry name" value="Metal_Hydrolase"/>
</dbReference>
<accession>A0A7H1VLH1</accession>
<dbReference type="GO" id="GO:0070573">
    <property type="term" value="F:metallodipeptidase activity"/>
    <property type="evidence" value="ECO:0007669"/>
    <property type="project" value="InterPro"/>
</dbReference>
<dbReference type="SUPFAM" id="SSF51556">
    <property type="entry name" value="Metallo-dependent hydrolases"/>
    <property type="match status" value="1"/>
</dbReference>
<sequence>MGRDFMILADAHCDTITYAMDKRESLFNCSGHLNLKKLESAFDGCMQFMAVWIQKSEGAPMKKLAIDALNYFYEQKNLYASAMRLILNKKDAEVGLTKQVGILLSLEGGELLEGELENISMYYEMGVRSICLTWNGHNELGDGVMVNNACGLTEFGKEAIREMNSLGMIVDVSHASKHTFWDAVEFSTFPVIASHSNAFAVCPHIRNLDDAQLRAIGEKRGFAGINMYSDFIAEDGASEYWILKHIEHMLRVAGEDCVGLGCDFDGIERTPEGYNSVSNLPKLYNRLENTYGVKLADKIFYKNLIRVVRTCLK</sequence>
<dbReference type="Proteomes" id="UP000306409">
    <property type="component" value="Chromosome"/>
</dbReference>
<name>A0A7H1VLH1_9FIRM</name>
<gene>
    <name evidence="1" type="ORF">EHE19_015305</name>
</gene>
<dbReference type="PANTHER" id="PTHR10443:SF12">
    <property type="entry name" value="DIPEPTIDASE"/>
    <property type="match status" value="1"/>
</dbReference>
<organism evidence="1 2">
    <name type="scientific">Ruminiclostridium herbifermentans</name>
    <dbReference type="NCBI Taxonomy" id="2488810"/>
    <lineage>
        <taxon>Bacteria</taxon>
        <taxon>Bacillati</taxon>
        <taxon>Bacillota</taxon>
        <taxon>Clostridia</taxon>
        <taxon>Eubacteriales</taxon>
        <taxon>Oscillospiraceae</taxon>
        <taxon>Ruminiclostridium</taxon>
    </lineage>
</organism>
<dbReference type="PROSITE" id="PS51365">
    <property type="entry name" value="RENAL_DIPEPTIDASE_2"/>
    <property type="match status" value="1"/>
</dbReference>
<dbReference type="Pfam" id="PF01244">
    <property type="entry name" value="Peptidase_M19"/>
    <property type="match status" value="1"/>
</dbReference>
<dbReference type="PANTHER" id="PTHR10443">
    <property type="entry name" value="MICROSOMAL DIPEPTIDASE"/>
    <property type="match status" value="1"/>
</dbReference>
<evidence type="ECO:0000313" key="2">
    <source>
        <dbReference type="Proteomes" id="UP000306409"/>
    </source>
</evidence>
<dbReference type="Gene3D" id="3.20.20.140">
    <property type="entry name" value="Metal-dependent hydrolases"/>
    <property type="match status" value="1"/>
</dbReference>
<keyword evidence="2" id="KW-1185">Reference proteome</keyword>
<proteinExistence type="predicted"/>
<evidence type="ECO:0000313" key="1">
    <source>
        <dbReference type="EMBL" id="QNU66233.1"/>
    </source>
</evidence>
<reference evidence="1 2" key="1">
    <citation type="submission" date="2020-09" db="EMBL/GenBank/DDBJ databases">
        <title>Characterization and genome sequencing of Ruminiclostridium sp. nov. MA18.</title>
        <authorList>
            <person name="Rettenmaier R."/>
            <person name="Kowollik M.-L."/>
            <person name="Liebl W."/>
            <person name="Zverlov V."/>
        </authorList>
    </citation>
    <scope>NUCLEOTIDE SEQUENCE [LARGE SCALE GENOMIC DNA]</scope>
    <source>
        <strain evidence="1 2">MA18</strain>
    </source>
</reference>
<dbReference type="GO" id="GO:0006508">
    <property type="term" value="P:proteolysis"/>
    <property type="evidence" value="ECO:0007669"/>
    <property type="project" value="InterPro"/>
</dbReference>
<dbReference type="AlphaFoldDB" id="A0A7H1VLH1"/>
<dbReference type="KEGG" id="rher:EHE19_015305"/>
<dbReference type="EMBL" id="CP061336">
    <property type="protein sequence ID" value="QNU66233.1"/>
    <property type="molecule type" value="Genomic_DNA"/>
</dbReference>
<dbReference type="RefSeq" id="WP_190530347.1">
    <property type="nucleotide sequence ID" value="NZ_CP061336.1"/>
</dbReference>
<protein>
    <submittedName>
        <fullName evidence="1">Membrane dipeptidase</fullName>
    </submittedName>
</protein>
<dbReference type="InterPro" id="IPR008257">
    <property type="entry name" value="Pept_M19"/>
</dbReference>